<comment type="caution">
    <text evidence="2">The sequence shown here is derived from an EMBL/GenBank/DDBJ whole genome shotgun (WGS) entry which is preliminary data.</text>
</comment>
<name>A0A9P6KIE6_9FUNG</name>
<dbReference type="AlphaFoldDB" id="A0A9P6KIE6"/>
<dbReference type="OrthoDB" id="10483197at2759"/>
<keyword evidence="1" id="KW-0732">Signal</keyword>
<keyword evidence="3" id="KW-1185">Reference proteome</keyword>
<evidence type="ECO:0000313" key="2">
    <source>
        <dbReference type="EMBL" id="KAF9586659.1"/>
    </source>
</evidence>
<organism evidence="2 3">
    <name type="scientific">Lunasporangiospora selenospora</name>
    <dbReference type="NCBI Taxonomy" id="979761"/>
    <lineage>
        <taxon>Eukaryota</taxon>
        <taxon>Fungi</taxon>
        <taxon>Fungi incertae sedis</taxon>
        <taxon>Mucoromycota</taxon>
        <taxon>Mortierellomycotina</taxon>
        <taxon>Mortierellomycetes</taxon>
        <taxon>Mortierellales</taxon>
        <taxon>Mortierellaceae</taxon>
        <taxon>Lunasporangiospora</taxon>
    </lineage>
</organism>
<sequence>MHFLSAALLSALVPLMVAAADPAQPAAGTPVTAGPSSNTGPVTWADFLTSCQTPGQIALTY</sequence>
<feature type="non-terminal residue" evidence="2">
    <location>
        <position position="1"/>
    </location>
</feature>
<dbReference type="EMBL" id="JAABOA010000009">
    <property type="protein sequence ID" value="KAF9586659.1"/>
    <property type="molecule type" value="Genomic_DNA"/>
</dbReference>
<accession>A0A9P6KIE6</accession>
<gene>
    <name evidence="2" type="ORF">BGW38_010659</name>
</gene>
<evidence type="ECO:0000313" key="3">
    <source>
        <dbReference type="Proteomes" id="UP000780801"/>
    </source>
</evidence>
<dbReference type="Proteomes" id="UP000780801">
    <property type="component" value="Unassembled WGS sequence"/>
</dbReference>
<proteinExistence type="predicted"/>
<feature type="chain" id="PRO_5040481943" evidence="1">
    <location>
        <begin position="20"/>
        <end position="61"/>
    </location>
</feature>
<feature type="signal peptide" evidence="1">
    <location>
        <begin position="1"/>
        <end position="19"/>
    </location>
</feature>
<reference evidence="2" key="1">
    <citation type="journal article" date="2020" name="Fungal Divers.">
        <title>Resolving the Mortierellaceae phylogeny through synthesis of multi-gene phylogenetics and phylogenomics.</title>
        <authorList>
            <person name="Vandepol N."/>
            <person name="Liber J."/>
            <person name="Desiro A."/>
            <person name="Na H."/>
            <person name="Kennedy M."/>
            <person name="Barry K."/>
            <person name="Grigoriev I.V."/>
            <person name="Miller A.N."/>
            <person name="O'Donnell K."/>
            <person name="Stajich J.E."/>
            <person name="Bonito G."/>
        </authorList>
    </citation>
    <scope>NUCLEOTIDE SEQUENCE</scope>
    <source>
        <strain evidence="2">KOD1015</strain>
    </source>
</reference>
<protein>
    <submittedName>
        <fullName evidence="2">Uncharacterized protein</fullName>
    </submittedName>
</protein>
<evidence type="ECO:0000256" key="1">
    <source>
        <dbReference type="SAM" id="SignalP"/>
    </source>
</evidence>